<evidence type="ECO:0008006" key="4">
    <source>
        <dbReference type="Google" id="ProtNLM"/>
    </source>
</evidence>
<feature type="chain" id="PRO_5013092689" description="Secreted protein" evidence="1">
    <location>
        <begin position="23"/>
        <end position="172"/>
    </location>
</feature>
<sequence>MVKFYLLLGISCMISAGQSVLAQESHCQHLWLDPISMYAAPAQNITISLYYDVTSNDNTLLGMGFRLFFNSDLLMFQKASQFFNTFKAPLVQEDHEDLDADPDTDLYVIIAWFEWNGRWPGERLPCFLGNIDFMVLPDAPTDVTTLNVNITATHPGYKGCLHSSKIYIKSIK</sequence>
<name>A0A1V1P6U3_9BACT</name>
<comment type="caution">
    <text evidence="2">The sequence shown here is derived from an EMBL/GenBank/DDBJ whole genome shotgun (WGS) entry which is preliminary data.</text>
</comment>
<evidence type="ECO:0000256" key="1">
    <source>
        <dbReference type="SAM" id="SignalP"/>
    </source>
</evidence>
<feature type="signal peptide" evidence="1">
    <location>
        <begin position="1"/>
        <end position="22"/>
    </location>
</feature>
<dbReference type="Proteomes" id="UP000189670">
    <property type="component" value="Unassembled WGS sequence"/>
</dbReference>
<dbReference type="EMBL" id="ATBP01000405">
    <property type="protein sequence ID" value="ETR70551.1"/>
    <property type="molecule type" value="Genomic_DNA"/>
</dbReference>
<proteinExistence type="predicted"/>
<accession>A0A1V1P6U3</accession>
<reference evidence="3" key="1">
    <citation type="submission" date="2012-11" db="EMBL/GenBank/DDBJ databases">
        <authorList>
            <person name="Lucero-Rivera Y.E."/>
            <person name="Tovar-Ramirez D."/>
        </authorList>
    </citation>
    <scope>NUCLEOTIDE SEQUENCE [LARGE SCALE GENOMIC DNA]</scope>
    <source>
        <strain evidence="3">Araruama</strain>
    </source>
</reference>
<evidence type="ECO:0000313" key="3">
    <source>
        <dbReference type="Proteomes" id="UP000189670"/>
    </source>
</evidence>
<keyword evidence="1" id="KW-0732">Signal</keyword>
<protein>
    <recommendedName>
        <fullName evidence="4">Secreted protein</fullName>
    </recommendedName>
</protein>
<organism evidence="2 3">
    <name type="scientific">Candidatus Magnetoglobus multicellularis str. Araruama</name>
    <dbReference type="NCBI Taxonomy" id="890399"/>
    <lineage>
        <taxon>Bacteria</taxon>
        <taxon>Pseudomonadati</taxon>
        <taxon>Thermodesulfobacteriota</taxon>
        <taxon>Desulfobacteria</taxon>
        <taxon>Desulfobacterales</taxon>
        <taxon>Desulfobacteraceae</taxon>
        <taxon>Candidatus Magnetoglobus</taxon>
    </lineage>
</organism>
<evidence type="ECO:0000313" key="2">
    <source>
        <dbReference type="EMBL" id="ETR70551.1"/>
    </source>
</evidence>
<dbReference type="AlphaFoldDB" id="A0A1V1P6U3"/>
<gene>
    <name evidence="2" type="ORF">OMM_03159</name>
</gene>